<keyword evidence="8" id="KW-1185">Reference proteome</keyword>
<dbReference type="InterPro" id="IPR034741">
    <property type="entry name" value="Terpene_cyclase-like_1_C"/>
</dbReference>
<keyword evidence="2" id="KW-0479">Metal-binding</keyword>
<sequence length="531" mass="61478">HSPTFLSIAYKYHGLEGFLHHTQKVHREQILSYHSKLRLLLELRKKMSIQVSRAPSQNAKSELKDEVRNELFAMGHLSQQLGLIDALQRLGVAYHFEREIQDALEHIYMTFNDKIDVDLYKVSLSFRLLRQEGFKVSCDEDGQFKESLTSNVEGMLAFYEATHLRMHGEDILDEALEFTTTHLKSTASLIGNPLAAQITCALKQPLHKGIPRLEARQYISFYEQDASHNKVLLKLSILDFNLLPFARDRIVECYFWIVSVYFEPQYSLGRKILTKVISMTSILDDIYDAYGTLEELEPFTEAIERWDISCIDQLPKYMQICCRALFDVFEEIENELAKKERSYRVSYAKDAMKRLVRAYFDEAKWFYQNYIPTMEEYMHVALKSSGYPMLTAISFLGMGDIVTEEAFDWIFSNPKIITASSVIGRLVDDMKSHKFEQERGHAPSAVECYMKQHGVSEQVVHDEFNRQVANAWKDINEECIRPTVVPMPLLMRVLNLTRVIDVIYKEGDSYTHVGKEMKDNVASVLIDPIPI</sequence>
<reference evidence="7 8" key="1">
    <citation type="journal article" date="2018" name="Sci. Data">
        <title>The draft genome sequence of cork oak.</title>
        <authorList>
            <person name="Ramos A.M."/>
            <person name="Usie A."/>
            <person name="Barbosa P."/>
            <person name="Barros P.M."/>
            <person name="Capote T."/>
            <person name="Chaves I."/>
            <person name="Simoes F."/>
            <person name="Abreu I."/>
            <person name="Carrasquinho I."/>
            <person name="Faro C."/>
            <person name="Guimaraes J.B."/>
            <person name="Mendonca D."/>
            <person name="Nobrega F."/>
            <person name="Rodrigues L."/>
            <person name="Saibo N.J.M."/>
            <person name="Varela M.C."/>
            <person name="Egas C."/>
            <person name="Matos J."/>
            <person name="Miguel C.M."/>
            <person name="Oliveira M.M."/>
            <person name="Ricardo C.P."/>
            <person name="Goncalves S."/>
        </authorList>
    </citation>
    <scope>NUCLEOTIDE SEQUENCE [LARGE SCALE GENOMIC DNA]</scope>
    <source>
        <strain evidence="8">cv. HL8</strain>
    </source>
</reference>
<dbReference type="PANTHER" id="PTHR31225:SF251">
    <property type="entry name" value="(-)-GERMACRENE D SYNTHASE-LIKE ISOFORM X2"/>
    <property type="match status" value="1"/>
</dbReference>
<dbReference type="GO" id="GO:0016102">
    <property type="term" value="P:diterpenoid biosynthetic process"/>
    <property type="evidence" value="ECO:0007669"/>
    <property type="project" value="InterPro"/>
</dbReference>
<protein>
    <submittedName>
        <fullName evidence="7">(-)-germacrene d synthase</fullName>
    </submittedName>
</protein>
<dbReference type="Proteomes" id="UP000237347">
    <property type="component" value="Unassembled WGS sequence"/>
</dbReference>
<evidence type="ECO:0000256" key="2">
    <source>
        <dbReference type="ARBA" id="ARBA00022723"/>
    </source>
</evidence>
<dbReference type="GO" id="GO:0010333">
    <property type="term" value="F:terpene synthase activity"/>
    <property type="evidence" value="ECO:0007669"/>
    <property type="project" value="InterPro"/>
</dbReference>
<dbReference type="SUPFAM" id="SSF48576">
    <property type="entry name" value="Terpenoid synthases"/>
    <property type="match status" value="1"/>
</dbReference>
<dbReference type="EMBL" id="PKMF04000233">
    <property type="protein sequence ID" value="KAK7841836.1"/>
    <property type="molecule type" value="Genomic_DNA"/>
</dbReference>
<evidence type="ECO:0000259" key="6">
    <source>
        <dbReference type="Pfam" id="PF03936"/>
    </source>
</evidence>
<dbReference type="InterPro" id="IPR036965">
    <property type="entry name" value="Terpene_synth_N_sf"/>
</dbReference>
<dbReference type="InterPro" id="IPR008930">
    <property type="entry name" value="Terpenoid_cyclase/PrenylTrfase"/>
</dbReference>
<dbReference type="Pfam" id="PF03936">
    <property type="entry name" value="Terpene_synth_C"/>
    <property type="match status" value="1"/>
</dbReference>
<evidence type="ECO:0000259" key="5">
    <source>
        <dbReference type="Pfam" id="PF01397"/>
    </source>
</evidence>
<dbReference type="InterPro" id="IPR044814">
    <property type="entry name" value="Terpene_cyclase_plant_C1"/>
</dbReference>
<evidence type="ECO:0000256" key="4">
    <source>
        <dbReference type="ARBA" id="ARBA00023239"/>
    </source>
</evidence>
<dbReference type="SFLD" id="SFLDS00005">
    <property type="entry name" value="Isoprenoid_Synthase_Type_I"/>
    <property type="match status" value="1"/>
</dbReference>
<evidence type="ECO:0000313" key="7">
    <source>
        <dbReference type="EMBL" id="KAK7841836.1"/>
    </source>
</evidence>
<dbReference type="FunFam" id="1.10.600.10:FF:000007">
    <property type="entry name" value="Isoprene synthase, chloroplastic"/>
    <property type="match status" value="1"/>
</dbReference>
<dbReference type="InterPro" id="IPR005630">
    <property type="entry name" value="Terpene_synthase_metal-bd"/>
</dbReference>
<dbReference type="SFLD" id="SFLDG01019">
    <property type="entry name" value="Terpene_Cyclase_Like_1_C_Termi"/>
    <property type="match status" value="1"/>
</dbReference>
<feature type="non-terminal residue" evidence="7">
    <location>
        <position position="1"/>
    </location>
</feature>
<organism evidence="7 8">
    <name type="scientific">Quercus suber</name>
    <name type="common">Cork oak</name>
    <dbReference type="NCBI Taxonomy" id="58331"/>
    <lineage>
        <taxon>Eukaryota</taxon>
        <taxon>Viridiplantae</taxon>
        <taxon>Streptophyta</taxon>
        <taxon>Embryophyta</taxon>
        <taxon>Tracheophyta</taxon>
        <taxon>Spermatophyta</taxon>
        <taxon>Magnoliopsida</taxon>
        <taxon>eudicotyledons</taxon>
        <taxon>Gunneridae</taxon>
        <taxon>Pentapetalae</taxon>
        <taxon>rosids</taxon>
        <taxon>fabids</taxon>
        <taxon>Fagales</taxon>
        <taxon>Fagaceae</taxon>
        <taxon>Quercus</taxon>
    </lineage>
</organism>
<evidence type="ECO:0000256" key="3">
    <source>
        <dbReference type="ARBA" id="ARBA00022842"/>
    </source>
</evidence>
<feature type="domain" description="Terpene synthase metal-binding" evidence="6">
    <location>
        <begin position="241"/>
        <end position="474"/>
    </location>
</feature>
<dbReference type="InterPro" id="IPR001906">
    <property type="entry name" value="Terpene_synth_N"/>
</dbReference>
<dbReference type="PANTHER" id="PTHR31225">
    <property type="entry name" value="OS04G0344100 PROTEIN-RELATED"/>
    <property type="match status" value="1"/>
</dbReference>
<evidence type="ECO:0000256" key="1">
    <source>
        <dbReference type="ARBA" id="ARBA00001946"/>
    </source>
</evidence>
<feature type="domain" description="Terpene synthase N-terminal" evidence="5">
    <location>
        <begin position="58"/>
        <end position="202"/>
    </location>
</feature>
<dbReference type="InterPro" id="IPR008949">
    <property type="entry name" value="Isoprenoid_synthase_dom_sf"/>
</dbReference>
<comment type="cofactor">
    <cofactor evidence="1">
        <name>Mg(2+)</name>
        <dbReference type="ChEBI" id="CHEBI:18420"/>
    </cofactor>
</comment>
<dbReference type="CDD" id="cd00684">
    <property type="entry name" value="Terpene_cyclase_plant_C1"/>
    <property type="match status" value="1"/>
</dbReference>
<gene>
    <name evidence="7" type="ORF">CFP56_014818</name>
</gene>
<evidence type="ECO:0000313" key="8">
    <source>
        <dbReference type="Proteomes" id="UP000237347"/>
    </source>
</evidence>
<proteinExistence type="predicted"/>
<dbReference type="SUPFAM" id="SSF48239">
    <property type="entry name" value="Terpenoid cyclases/Protein prenyltransferases"/>
    <property type="match status" value="1"/>
</dbReference>
<dbReference type="InterPro" id="IPR050148">
    <property type="entry name" value="Terpene_synthase-like"/>
</dbReference>
<name>A0AAW0KV01_QUESU</name>
<dbReference type="Pfam" id="PF01397">
    <property type="entry name" value="Terpene_synth"/>
    <property type="match status" value="1"/>
</dbReference>
<keyword evidence="3" id="KW-0460">Magnesium</keyword>
<dbReference type="FunFam" id="1.50.10.130:FF:000001">
    <property type="entry name" value="Isoprene synthase, chloroplastic"/>
    <property type="match status" value="1"/>
</dbReference>
<dbReference type="GO" id="GO:0000287">
    <property type="term" value="F:magnesium ion binding"/>
    <property type="evidence" value="ECO:0007669"/>
    <property type="project" value="InterPro"/>
</dbReference>
<dbReference type="AlphaFoldDB" id="A0AAW0KV01"/>
<keyword evidence="4" id="KW-0456">Lyase</keyword>
<dbReference type="Gene3D" id="1.10.600.10">
    <property type="entry name" value="Farnesyl Diphosphate Synthase"/>
    <property type="match status" value="1"/>
</dbReference>
<comment type="caution">
    <text evidence="7">The sequence shown here is derived from an EMBL/GenBank/DDBJ whole genome shotgun (WGS) entry which is preliminary data.</text>
</comment>
<dbReference type="Gene3D" id="1.50.10.130">
    <property type="entry name" value="Terpene synthase, N-terminal domain"/>
    <property type="match status" value="1"/>
</dbReference>
<accession>A0AAW0KV01</accession>